<gene>
    <name evidence="2" type="ORF">SNEC2469_LOCUS10869</name>
</gene>
<name>A0A812QPX2_9DINO</name>
<feature type="coiled-coil region" evidence="1">
    <location>
        <begin position="27"/>
        <end position="75"/>
    </location>
</feature>
<dbReference type="Proteomes" id="UP000601435">
    <property type="component" value="Unassembled WGS sequence"/>
</dbReference>
<keyword evidence="1" id="KW-0175">Coiled coil</keyword>
<accession>A0A812QPX2</accession>
<sequence>MIGQTASVDAILNITDYVAQVREEQALAKVREEQALAKLKVEQAQALVREFSINCSALEHRIVLLQDELRRGQKQLTVKTRTAAVLCNRFLVESGLHRRHPGLPLSSAYSKFRTKLVAGKGLTQRGATLLKNITRQSGMKVKAKDVVNDLNALIHQLSSVIHYPKLVSRGFVCGGHPPLGIAVAMAVCDLQVWVNSDFDNAESPVCWSLVHPEAEGHISQTVAVIDGDDKLVATMTGGLVGSPPQR</sequence>
<evidence type="ECO:0000313" key="2">
    <source>
        <dbReference type="EMBL" id="CAE7397942.1"/>
    </source>
</evidence>
<proteinExistence type="predicted"/>
<comment type="caution">
    <text evidence="2">The sequence shown here is derived from an EMBL/GenBank/DDBJ whole genome shotgun (WGS) entry which is preliminary data.</text>
</comment>
<organism evidence="2 3">
    <name type="scientific">Symbiodinium necroappetens</name>
    <dbReference type="NCBI Taxonomy" id="1628268"/>
    <lineage>
        <taxon>Eukaryota</taxon>
        <taxon>Sar</taxon>
        <taxon>Alveolata</taxon>
        <taxon>Dinophyceae</taxon>
        <taxon>Suessiales</taxon>
        <taxon>Symbiodiniaceae</taxon>
        <taxon>Symbiodinium</taxon>
    </lineage>
</organism>
<evidence type="ECO:0000256" key="1">
    <source>
        <dbReference type="SAM" id="Coils"/>
    </source>
</evidence>
<dbReference type="OrthoDB" id="428838at2759"/>
<reference evidence="2" key="1">
    <citation type="submission" date="2021-02" db="EMBL/GenBank/DDBJ databases">
        <authorList>
            <person name="Dougan E. K."/>
            <person name="Rhodes N."/>
            <person name="Thang M."/>
            <person name="Chan C."/>
        </authorList>
    </citation>
    <scope>NUCLEOTIDE SEQUENCE</scope>
</reference>
<protein>
    <submittedName>
        <fullName evidence="2">Uncharacterized protein</fullName>
    </submittedName>
</protein>
<evidence type="ECO:0000313" key="3">
    <source>
        <dbReference type="Proteomes" id="UP000601435"/>
    </source>
</evidence>
<dbReference type="EMBL" id="CAJNJA010017275">
    <property type="protein sequence ID" value="CAE7397942.1"/>
    <property type="molecule type" value="Genomic_DNA"/>
</dbReference>
<dbReference type="AlphaFoldDB" id="A0A812QPX2"/>
<keyword evidence="3" id="KW-1185">Reference proteome</keyword>